<keyword evidence="1" id="KW-0732">Signal</keyword>
<accession>A0A919PYT9</accession>
<proteinExistence type="predicted"/>
<sequence length="176" mass="18206">MTSRILTATRLLVVAGAATIVLAGCGGGDAGNGSPKATASATPDGQAAALNFAKCLRENGQPNFRDPVKNDQGAWDFPDAVGTVPDACADLARQAKSGGGQTQPKLTSDDMAKLRQFAACMRNAGVADFPDPRDDGTFLLTGQSASLLDKTRPAVPEQEECRKQLPAGLQPMFATS</sequence>
<gene>
    <name evidence="2" type="ORF">Dsi01nite_112760</name>
</gene>
<keyword evidence="3" id="KW-1185">Reference proteome</keyword>
<protein>
    <recommendedName>
        <fullName evidence="4">Secreted protein</fullName>
    </recommendedName>
</protein>
<evidence type="ECO:0000256" key="1">
    <source>
        <dbReference type="SAM" id="SignalP"/>
    </source>
</evidence>
<feature type="signal peptide" evidence="1">
    <location>
        <begin position="1"/>
        <end position="23"/>
    </location>
</feature>
<organism evidence="2 3">
    <name type="scientific">Dactylosporangium siamense</name>
    <dbReference type="NCBI Taxonomy" id="685454"/>
    <lineage>
        <taxon>Bacteria</taxon>
        <taxon>Bacillati</taxon>
        <taxon>Actinomycetota</taxon>
        <taxon>Actinomycetes</taxon>
        <taxon>Micromonosporales</taxon>
        <taxon>Micromonosporaceae</taxon>
        <taxon>Dactylosporangium</taxon>
    </lineage>
</organism>
<feature type="chain" id="PRO_5038994051" description="Secreted protein" evidence="1">
    <location>
        <begin position="24"/>
        <end position="176"/>
    </location>
</feature>
<evidence type="ECO:0000313" key="3">
    <source>
        <dbReference type="Proteomes" id="UP000660611"/>
    </source>
</evidence>
<dbReference type="PROSITE" id="PS51257">
    <property type="entry name" value="PROKAR_LIPOPROTEIN"/>
    <property type="match status" value="1"/>
</dbReference>
<dbReference type="AlphaFoldDB" id="A0A919PYT9"/>
<dbReference type="Proteomes" id="UP000660611">
    <property type="component" value="Unassembled WGS sequence"/>
</dbReference>
<dbReference type="EMBL" id="BONQ01000230">
    <property type="protein sequence ID" value="GIG53235.1"/>
    <property type="molecule type" value="Genomic_DNA"/>
</dbReference>
<evidence type="ECO:0008006" key="4">
    <source>
        <dbReference type="Google" id="ProtNLM"/>
    </source>
</evidence>
<dbReference type="RefSeq" id="WP_203854838.1">
    <property type="nucleotide sequence ID" value="NZ_BAAAVW010000048.1"/>
</dbReference>
<comment type="caution">
    <text evidence="2">The sequence shown here is derived from an EMBL/GenBank/DDBJ whole genome shotgun (WGS) entry which is preliminary data.</text>
</comment>
<evidence type="ECO:0000313" key="2">
    <source>
        <dbReference type="EMBL" id="GIG53235.1"/>
    </source>
</evidence>
<name>A0A919PYT9_9ACTN</name>
<reference evidence="2" key="1">
    <citation type="submission" date="2021-01" db="EMBL/GenBank/DDBJ databases">
        <title>Whole genome shotgun sequence of Dactylosporangium siamense NBRC 106093.</title>
        <authorList>
            <person name="Komaki H."/>
            <person name="Tamura T."/>
        </authorList>
    </citation>
    <scope>NUCLEOTIDE SEQUENCE</scope>
    <source>
        <strain evidence="2">NBRC 106093</strain>
    </source>
</reference>